<keyword evidence="1" id="KW-1133">Transmembrane helix</keyword>
<dbReference type="Proteomes" id="UP000176576">
    <property type="component" value="Unassembled WGS sequence"/>
</dbReference>
<dbReference type="EMBL" id="MHNN01000017">
    <property type="protein sequence ID" value="OGZ46009.1"/>
    <property type="molecule type" value="Genomic_DNA"/>
</dbReference>
<feature type="transmembrane region" description="Helical" evidence="1">
    <location>
        <begin position="20"/>
        <end position="39"/>
    </location>
</feature>
<organism evidence="2 3">
    <name type="scientific">Candidatus Ryanbacteria bacterium RIFCSPHIGHO2_02_FULL_45_13b</name>
    <dbReference type="NCBI Taxonomy" id="1802117"/>
    <lineage>
        <taxon>Bacteria</taxon>
        <taxon>Candidatus Ryaniibacteriota</taxon>
    </lineage>
</organism>
<proteinExistence type="predicted"/>
<keyword evidence="1" id="KW-0472">Membrane</keyword>
<gene>
    <name evidence="2" type="ORF">A3J54_02160</name>
</gene>
<comment type="caution">
    <text evidence="2">The sequence shown here is derived from an EMBL/GenBank/DDBJ whole genome shotgun (WGS) entry which is preliminary data.</text>
</comment>
<evidence type="ECO:0000313" key="3">
    <source>
        <dbReference type="Proteomes" id="UP000176576"/>
    </source>
</evidence>
<evidence type="ECO:0000256" key="1">
    <source>
        <dbReference type="SAM" id="Phobius"/>
    </source>
</evidence>
<evidence type="ECO:0000313" key="2">
    <source>
        <dbReference type="EMBL" id="OGZ46009.1"/>
    </source>
</evidence>
<keyword evidence="1" id="KW-0812">Transmembrane</keyword>
<dbReference type="InterPro" id="IPR013783">
    <property type="entry name" value="Ig-like_fold"/>
</dbReference>
<name>A0A1G2G6Y5_9BACT</name>
<accession>A0A1G2G6Y5</accession>
<reference evidence="2 3" key="1">
    <citation type="journal article" date="2016" name="Nat. Commun.">
        <title>Thousands of microbial genomes shed light on interconnected biogeochemical processes in an aquifer system.</title>
        <authorList>
            <person name="Anantharaman K."/>
            <person name="Brown C.T."/>
            <person name="Hug L.A."/>
            <person name="Sharon I."/>
            <person name="Castelle C.J."/>
            <person name="Probst A.J."/>
            <person name="Thomas B.C."/>
            <person name="Singh A."/>
            <person name="Wilkins M.J."/>
            <person name="Karaoz U."/>
            <person name="Brodie E.L."/>
            <person name="Williams K.H."/>
            <person name="Hubbard S.S."/>
            <person name="Banfield J.F."/>
        </authorList>
    </citation>
    <scope>NUCLEOTIDE SEQUENCE [LARGE SCALE GENOMIC DNA]</scope>
</reference>
<dbReference type="STRING" id="1802117.A3J54_02160"/>
<sequence>MIISSQYLEETQKHAREKRYILLLLIGCGILVIGFYFIYQLRDWIIPPELSVETPTDGASLQGPDIVVEGNATPGVHLTVNGVVTYNEETGHFYATLLFPAGLHTIEIVAKNRFGRTQSIQRQIVVEELKMSEPAMRDTQTATSTEGGILLN</sequence>
<dbReference type="AlphaFoldDB" id="A0A1G2G6Y5"/>
<dbReference type="Gene3D" id="2.60.40.10">
    <property type="entry name" value="Immunoglobulins"/>
    <property type="match status" value="1"/>
</dbReference>
<protein>
    <submittedName>
        <fullName evidence="2">Uncharacterized protein</fullName>
    </submittedName>
</protein>